<dbReference type="EMBL" id="JADGJH010002344">
    <property type="protein sequence ID" value="KAJ3099512.1"/>
    <property type="molecule type" value="Genomic_DNA"/>
</dbReference>
<keyword evidence="4" id="KW-1185">Reference proteome</keyword>
<dbReference type="PROSITE" id="PS51375">
    <property type="entry name" value="PPR"/>
    <property type="match status" value="1"/>
</dbReference>
<feature type="compositionally biased region" description="Low complexity" evidence="2">
    <location>
        <begin position="96"/>
        <end position="111"/>
    </location>
</feature>
<feature type="compositionally biased region" description="Basic and acidic residues" evidence="2">
    <location>
        <begin position="618"/>
        <end position="628"/>
    </location>
</feature>
<dbReference type="InterPro" id="IPR002885">
    <property type="entry name" value="PPR_rpt"/>
</dbReference>
<evidence type="ECO:0000313" key="4">
    <source>
        <dbReference type="Proteomes" id="UP001211907"/>
    </source>
</evidence>
<feature type="region of interest" description="Disordered" evidence="2">
    <location>
        <begin position="618"/>
        <end position="637"/>
    </location>
</feature>
<comment type="caution">
    <text evidence="3">The sequence shown here is derived from an EMBL/GenBank/DDBJ whole genome shotgun (WGS) entry which is preliminary data.</text>
</comment>
<evidence type="ECO:0000256" key="2">
    <source>
        <dbReference type="SAM" id="MobiDB-lite"/>
    </source>
</evidence>
<dbReference type="Proteomes" id="UP001211907">
    <property type="component" value="Unassembled WGS sequence"/>
</dbReference>
<evidence type="ECO:0000313" key="3">
    <source>
        <dbReference type="EMBL" id="KAJ3099512.1"/>
    </source>
</evidence>
<sequence length="690" mass="78279">MHTRLLFSTLIQTKKAASPRIVQTSIAKCYRLESQQMRTQITMQIRCAGGSLGLRKAYLGKLIKRKMFESKHSQFDAPISKSFRSNINHDAEPAVNSNYSHSHSNSQQYNQKNDRILSERKVVAALAKPAPESAADGKNRIEWFGDSYLLGDRLEALAQMGGDQTWYINDLIDRHRAIVRENGPHIYEKLLSGFLKSKKNQEVYNYWNEMHDRGIIPLSGTYTKIIGFYNHLLREETLNKKGQDVSKLSKIWEELCKNDMETTTHANAIICACISAAKTGGITVGNQVFMAVAKSDKPRLQIDITLLTSMYKLVQEAGRNPWFLVENFLLDSDLVPDSYFVVALLSTYVNTSEFREVDKFGFICAAALDLPVIRTNKVPSKLMKALVAKLKAAKVPVTKFNLDVALRCIVNHGAYVKGQRVLDLLKSRNDLYQHIDHASARSAVTLYTRSLDYKSALEFIDNVYPETEQTKNNIGMRDELIAFIAHHVFEKSAKEAKKPWEDRFFNIVSKFLQNFDGISNSNINDFTNFSRYSEVFGLNSGSQTINLILTLTYLVKVGQTTRFQNPAVGIISARLAAHFAPISIEALNAKNSRPNTRHSDFLNMCLYTLESQLEKIESQPWNKDDNKSKQKYAQTVDGSGKKHDVKIANFSSSEVLMLHTLMKTIAKYVPDHKLRFRRSKGLLNFLNTNK</sequence>
<gene>
    <name evidence="3" type="ORF">HK100_004875</name>
</gene>
<proteinExistence type="predicted"/>
<dbReference type="AlphaFoldDB" id="A0AAD5STB2"/>
<accession>A0AAD5STB2</accession>
<reference evidence="3" key="1">
    <citation type="submission" date="2020-05" db="EMBL/GenBank/DDBJ databases">
        <title>Phylogenomic resolution of chytrid fungi.</title>
        <authorList>
            <person name="Stajich J.E."/>
            <person name="Amses K."/>
            <person name="Simmons R."/>
            <person name="Seto K."/>
            <person name="Myers J."/>
            <person name="Bonds A."/>
            <person name="Quandt C.A."/>
            <person name="Barry K."/>
            <person name="Liu P."/>
            <person name="Grigoriev I."/>
            <person name="Longcore J.E."/>
            <person name="James T.Y."/>
        </authorList>
    </citation>
    <scope>NUCLEOTIDE SEQUENCE</scope>
    <source>
        <strain evidence="3">JEL0513</strain>
    </source>
</reference>
<evidence type="ECO:0000256" key="1">
    <source>
        <dbReference type="PROSITE-ProRule" id="PRU00708"/>
    </source>
</evidence>
<dbReference type="InterPro" id="IPR011990">
    <property type="entry name" value="TPR-like_helical_dom_sf"/>
</dbReference>
<name>A0AAD5STB2_9FUNG</name>
<feature type="repeat" description="PPR" evidence="1">
    <location>
        <begin position="183"/>
        <end position="217"/>
    </location>
</feature>
<protein>
    <submittedName>
        <fullName evidence="3">Uncharacterized protein</fullName>
    </submittedName>
</protein>
<organism evidence="3 4">
    <name type="scientific">Physocladia obscura</name>
    <dbReference type="NCBI Taxonomy" id="109957"/>
    <lineage>
        <taxon>Eukaryota</taxon>
        <taxon>Fungi</taxon>
        <taxon>Fungi incertae sedis</taxon>
        <taxon>Chytridiomycota</taxon>
        <taxon>Chytridiomycota incertae sedis</taxon>
        <taxon>Chytridiomycetes</taxon>
        <taxon>Chytridiales</taxon>
        <taxon>Chytriomycetaceae</taxon>
        <taxon>Physocladia</taxon>
    </lineage>
</organism>
<feature type="region of interest" description="Disordered" evidence="2">
    <location>
        <begin position="90"/>
        <end position="112"/>
    </location>
</feature>
<dbReference type="Gene3D" id="1.25.40.10">
    <property type="entry name" value="Tetratricopeptide repeat domain"/>
    <property type="match status" value="1"/>
</dbReference>